<dbReference type="InterPro" id="IPR002052">
    <property type="entry name" value="DNA_methylase_N6_adenine_CS"/>
</dbReference>
<comment type="catalytic activity">
    <reaction evidence="7">
        <text>a 2'-deoxyadenosine in DNA + S-adenosyl-L-methionine = an N(6)-methyl-2'-deoxyadenosine in DNA + S-adenosyl-L-homocysteine + H(+)</text>
        <dbReference type="Rhea" id="RHEA:15197"/>
        <dbReference type="Rhea" id="RHEA-COMP:12418"/>
        <dbReference type="Rhea" id="RHEA-COMP:12419"/>
        <dbReference type="ChEBI" id="CHEBI:15378"/>
        <dbReference type="ChEBI" id="CHEBI:57856"/>
        <dbReference type="ChEBI" id="CHEBI:59789"/>
        <dbReference type="ChEBI" id="CHEBI:90615"/>
        <dbReference type="ChEBI" id="CHEBI:90616"/>
        <dbReference type="EC" id="2.1.1.72"/>
    </reaction>
</comment>
<dbReference type="InterPro" id="IPR011639">
    <property type="entry name" value="MethylTrfase_TaqI-like_dom"/>
</dbReference>
<dbReference type="Pfam" id="PF07669">
    <property type="entry name" value="Eco57I"/>
    <property type="match status" value="1"/>
</dbReference>
<dbReference type="PROSITE" id="PS00092">
    <property type="entry name" value="N6_MTASE"/>
    <property type="match status" value="1"/>
</dbReference>
<dbReference type="AlphaFoldDB" id="A0A9Y1BRN4"/>
<accession>A0A9Y1BRN4</accession>
<feature type="domain" description="TaqI-like C-terminal specificity" evidence="9">
    <location>
        <begin position="511"/>
        <end position="591"/>
    </location>
</feature>
<keyword evidence="4" id="KW-0949">S-adenosyl-L-methionine</keyword>
<evidence type="ECO:0000256" key="5">
    <source>
        <dbReference type="ARBA" id="ARBA00022747"/>
    </source>
</evidence>
<evidence type="ECO:0000256" key="1">
    <source>
        <dbReference type="ARBA" id="ARBA00011900"/>
    </source>
</evidence>
<evidence type="ECO:0000256" key="3">
    <source>
        <dbReference type="ARBA" id="ARBA00022679"/>
    </source>
</evidence>
<dbReference type="InterPro" id="IPR025931">
    <property type="entry name" value="TaqI_C"/>
</dbReference>
<keyword evidence="6" id="KW-0238">DNA-binding</keyword>
<dbReference type="SUPFAM" id="SSF53335">
    <property type="entry name" value="S-adenosyl-L-methionine-dependent methyltransferases"/>
    <property type="match status" value="1"/>
</dbReference>
<organism evidence="10">
    <name type="scientific">Candidatus Heimdallarchaeum endolithica</name>
    <dbReference type="NCBI Taxonomy" id="2876572"/>
    <lineage>
        <taxon>Archaea</taxon>
        <taxon>Promethearchaeati</taxon>
        <taxon>Candidatus Heimdallarchaeota</taxon>
        <taxon>Candidatus Heimdallarchaeia (ex Rinke et al. 2021) (nom. nud.)</taxon>
        <taxon>Candidatus Heimdallarchaeales</taxon>
        <taxon>Candidatus Heimdallarchaeaceae</taxon>
        <taxon>Candidatus Heimdallarchaeum</taxon>
    </lineage>
</organism>
<dbReference type="GO" id="GO:0003677">
    <property type="term" value="F:DNA binding"/>
    <property type="evidence" value="ECO:0007669"/>
    <property type="project" value="UniProtKB-KW"/>
</dbReference>
<dbReference type="PANTHER" id="PTHR33841:SF1">
    <property type="entry name" value="DNA METHYLTRANSFERASE A"/>
    <property type="match status" value="1"/>
</dbReference>
<evidence type="ECO:0000313" key="10">
    <source>
        <dbReference type="EMBL" id="UJG43785.1"/>
    </source>
</evidence>
<evidence type="ECO:0000259" key="8">
    <source>
        <dbReference type="Pfam" id="PF07669"/>
    </source>
</evidence>
<dbReference type="EC" id="2.1.1.72" evidence="1"/>
<evidence type="ECO:0000259" key="9">
    <source>
        <dbReference type="Pfam" id="PF12950"/>
    </source>
</evidence>
<dbReference type="GO" id="GO:0032259">
    <property type="term" value="P:methylation"/>
    <property type="evidence" value="ECO:0007669"/>
    <property type="project" value="UniProtKB-KW"/>
</dbReference>
<feature type="domain" description="Type II methyltransferase M.TaqI-like" evidence="8">
    <location>
        <begin position="164"/>
        <end position="370"/>
    </location>
</feature>
<reference evidence="10" key="1">
    <citation type="journal article" date="2022" name="Nat. Microbiol.">
        <title>Unique mobile elements and scalable gene flow at the prokaryote-eukaryote boundary revealed by circularized Asgard archaea genomes.</title>
        <authorList>
            <person name="Wu F."/>
            <person name="Speth D.R."/>
            <person name="Philosof A."/>
            <person name="Cremiere A."/>
            <person name="Narayanan A."/>
            <person name="Barco R.A."/>
            <person name="Connon S.A."/>
            <person name="Amend J.P."/>
            <person name="Antoshechkin I.A."/>
            <person name="Orphan V.J."/>
        </authorList>
    </citation>
    <scope>NUCLEOTIDE SEQUENCE</scope>
    <source>
        <strain evidence="10">PR6</strain>
    </source>
</reference>
<dbReference type="Proteomes" id="UP001200513">
    <property type="component" value="Chromosome"/>
</dbReference>
<dbReference type="Pfam" id="PF12950">
    <property type="entry name" value="TaqI_C"/>
    <property type="match status" value="1"/>
</dbReference>
<keyword evidence="5" id="KW-0680">Restriction system</keyword>
<dbReference type="Gene3D" id="3.40.50.150">
    <property type="entry name" value="Vaccinia Virus protein VP39"/>
    <property type="match status" value="1"/>
</dbReference>
<gene>
    <name evidence="10" type="ORF">K9W46_01045</name>
</gene>
<protein>
    <recommendedName>
        <fullName evidence="1">site-specific DNA-methyltransferase (adenine-specific)</fullName>
        <ecNumber evidence="1">2.1.1.72</ecNumber>
    </recommendedName>
</protein>
<evidence type="ECO:0000256" key="2">
    <source>
        <dbReference type="ARBA" id="ARBA00022603"/>
    </source>
</evidence>
<evidence type="ECO:0000256" key="4">
    <source>
        <dbReference type="ARBA" id="ARBA00022691"/>
    </source>
</evidence>
<dbReference type="GO" id="GO:0009307">
    <property type="term" value="P:DNA restriction-modification system"/>
    <property type="evidence" value="ECO:0007669"/>
    <property type="project" value="UniProtKB-KW"/>
</dbReference>
<proteinExistence type="predicted"/>
<evidence type="ECO:0000256" key="6">
    <source>
        <dbReference type="ARBA" id="ARBA00023125"/>
    </source>
</evidence>
<dbReference type="GO" id="GO:0009007">
    <property type="term" value="F:site-specific DNA-methyltransferase (adenine-specific) activity"/>
    <property type="evidence" value="ECO:0007669"/>
    <property type="project" value="UniProtKB-EC"/>
</dbReference>
<dbReference type="InterPro" id="IPR050953">
    <property type="entry name" value="N4_N6_ade-DNA_methylase"/>
</dbReference>
<keyword evidence="3" id="KW-0808">Transferase</keyword>
<dbReference type="EMBL" id="CP084167">
    <property type="protein sequence ID" value="UJG43785.1"/>
    <property type="molecule type" value="Genomic_DNA"/>
</dbReference>
<name>A0A9Y1BRN4_9ARCH</name>
<dbReference type="PANTHER" id="PTHR33841">
    <property type="entry name" value="DNA METHYLTRANSFERASE YEEA-RELATED"/>
    <property type="match status" value="1"/>
</dbReference>
<dbReference type="PRINTS" id="PR00507">
    <property type="entry name" value="N12N6MTFRASE"/>
</dbReference>
<evidence type="ECO:0000256" key="7">
    <source>
        <dbReference type="ARBA" id="ARBA00047942"/>
    </source>
</evidence>
<keyword evidence="2 10" id="KW-0489">Methyltransferase</keyword>
<dbReference type="InterPro" id="IPR029063">
    <property type="entry name" value="SAM-dependent_MTases_sf"/>
</dbReference>
<sequence>MEIRGENIFINILRKINNHKITINELKSILLKFYFIFHSSLYSSKQINKETSLIELINLSQDDKLILISLEKFAVLKKEFPFSVFEQIENIVKTQSEIEILQLIQEKARLTGQYFTNKHLVKRVYKLLDFFNKSSTKTRTVIDISSGIGDFLYPAFEDPSTIPFSVELDPIIFEFQVFKLFFTLQDYRKRKLLPLITINGDSIFGYNEILIKQMLEKKDTSFLKLLSELREKRQEAIFSKKELSFQIIKECLEKRIELSKRYPSLSNFNFYIYFPEIFFNESLKLQKNSFDFVIGNPPWIEHKRINYKYKEFMRREPYKSKIFGKYNFALPFLIIAENLSKDKVGLVLPFGILTDSYGKKWRKHLRDCRYNVEIYADLDHSFDNVSNEFFMLIMHFKNKCDYIKFCKEKEKHELRINHNFIFPPLFLLSNFCPENQCEIRSLLEIFPKLREYAFIRRGLTITKKYNETYNKENKYSNEIKSVEIVRHNIFSKNYKEGVINFEVFPGKEKIVYDKKVLGAPGDFQIFEKPKIVRRNRGKKHFIGLDLKGYYVNDIFDIIIPDEYIDLYGLFGYLSSSFVQFLVENFIVRDITSNLFRELPIPYPSSDIWVKMKIITEKWVKSNKDFIQAKIFRNSIDKEVFDYFRLSQKLTKKCFEKTSLYWIE</sequence>